<name>A0A343UQY6_9ANNE</name>
<dbReference type="AlphaFoldDB" id="A0A343UQY6"/>
<dbReference type="GeneID" id="36279487"/>
<organism evidence="2">
    <name type="scientific">Marphysa tamurai</name>
    <dbReference type="NCBI Taxonomy" id="2094016"/>
    <lineage>
        <taxon>Eukaryota</taxon>
        <taxon>Metazoa</taxon>
        <taxon>Spiralia</taxon>
        <taxon>Lophotrochozoa</taxon>
        <taxon>Annelida</taxon>
        <taxon>Polychaeta</taxon>
        <taxon>Errantia</taxon>
        <taxon>Eunicida</taxon>
        <taxon>Eunicidae</taxon>
        <taxon>Marphysa</taxon>
    </lineage>
</organism>
<protein>
    <submittedName>
        <fullName evidence="2">NADH dehydrogenase subunit 6</fullName>
    </submittedName>
</protein>
<dbReference type="CTD" id="4541"/>
<reference evidence="2" key="1">
    <citation type="submission" date="2017-10" db="EMBL/GenBank/DDBJ databases">
        <authorList>
            <person name="Banno H."/>
            <person name="Chua N.-H."/>
        </authorList>
    </citation>
    <scope>NUCLEOTIDE SEQUENCE</scope>
</reference>
<accession>A0A343UQY6</accession>
<feature type="transmembrane region" description="Helical" evidence="1">
    <location>
        <begin position="82"/>
        <end position="102"/>
    </location>
</feature>
<sequence length="157" mass="17424">MMLTLFITMSVVMTTTILLASNPATLSIWLIITASLMATTIALPSTSWFALILFLIYIGGMLVMFSYFVVIQPNQHLEMKKMILATSLSTSVLFLPHLNMAIPTFTTSSLNNMEPFLLLLPNSFIVFLLLASILFLILIAVVKISKIQDGPLRPFLP</sequence>
<geneLocation type="mitochondrion" evidence="2"/>
<keyword evidence="2" id="KW-0496">Mitochondrion</keyword>
<feature type="transmembrane region" description="Helical" evidence="1">
    <location>
        <begin position="122"/>
        <end position="142"/>
    </location>
</feature>
<proteinExistence type="predicted"/>
<gene>
    <name evidence="2" type="primary">ND6</name>
</gene>
<keyword evidence="1" id="KW-0812">Transmembrane</keyword>
<dbReference type="RefSeq" id="YP_009471365.1">
    <property type="nucleotide sequence ID" value="NC_037236.1"/>
</dbReference>
<keyword evidence="1" id="KW-1133">Transmembrane helix</keyword>
<evidence type="ECO:0000256" key="1">
    <source>
        <dbReference type="SAM" id="Phobius"/>
    </source>
</evidence>
<dbReference type="EMBL" id="MG205526">
    <property type="protein sequence ID" value="AVG72588.1"/>
    <property type="molecule type" value="Genomic_DNA"/>
</dbReference>
<feature type="transmembrane region" description="Helical" evidence="1">
    <location>
        <begin position="48"/>
        <end position="70"/>
    </location>
</feature>
<evidence type="ECO:0000313" key="2">
    <source>
        <dbReference type="EMBL" id="AVG72588.1"/>
    </source>
</evidence>
<keyword evidence="1" id="KW-0472">Membrane</keyword>